<reference evidence="2" key="1">
    <citation type="journal article" date="2023" name="G3 (Bethesda)">
        <title>Genome assembly and association tests identify interacting loci associated with vigor, precocity, and sex in interspecific pistachio rootstocks.</title>
        <authorList>
            <person name="Palmer W."/>
            <person name="Jacygrad E."/>
            <person name="Sagayaradj S."/>
            <person name="Cavanaugh K."/>
            <person name="Han R."/>
            <person name="Bertier L."/>
            <person name="Beede B."/>
            <person name="Kafkas S."/>
            <person name="Golino D."/>
            <person name="Preece J."/>
            <person name="Michelmore R."/>
        </authorList>
    </citation>
    <scope>NUCLEOTIDE SEQUENCE [LARGE SCALE GENOMIC DNA]</scope>
</reference>
<evidence type="ECO:0000313" key="2">
    <source>
        <dbReference type="Proteomes" id="UP001163603"/>
    </source>
</evidence>
<comment type="caution">
    <text evidence="1">The sequence shown here is derived from an EMBL/GenBank/DDBJ whole genome shotgun (WGS) entry which is preliminary data.</text>
</comment>
<accession>A0ACC0Y787</accession>
<dbReference type="EMBL" id="CM047743">
    <property type="protein sequence ID" value="KAJ0030469.1"/>
    <property type="molecule type" value="Genomic_DNA"/>
</dbReference>
<keyword evidence="2" id="KW-1185">Reference proteome</keyword>
<evidence type="ECO:0000313" key="1">
    <source>
        <dbReference type="EMBL" id="KAJ0030469.1"/>
    </source>
</evidence>
<protein>
    <submittedName>
        <fullName evidence="1">Uncharacterized protein</fullName>
    </submittedName>
</protein>
<name>A0ACC0Y787_9ROSI</name>
<organism evidence="1 2">
    <name type="scientific">Pistacia integerrima</name>
    <dbReference type="NCBI Taxonomy" id="434235"/>
    <lineage>
        <taxon>Eukaryota</taxon>
        <taxon>Viridiplantae</taxon>
        <taxon>Streptophyta</taxon>
        <taxon>Embryophyta</taxon>
        <taxon>Tracheophyta</taxon>
        <taxon>Spermatophyta</taxon>
        <taxon>Magnoliopsida</taxon>
        <taxon>eudicotyledons</taxon>
        <taxon>Gunneridae</taxon>
        <taxon>Pentapetalae</taxon>
        <taxon>rosids</taxon>
        <taxon>malvids</taxon>
        <taxon>Sapindales</taxon>
        <taxon>Anacardiaceae</taxon>
        <taxon>Pistacia</taxon>
    </lineage>
</organism>
<proteinExistence type="predicted"/>
<dbReference type="Proteomes" id="UP001163603">
    <property type="component" value="Chromosome 8"/>
</dbReference>
<gene>
    <name evidence="1" type="ORF">Pint_12637</name>
</gene>
<sequence length="201" mass="22544">MAPRKRKAVGGEEAPAAKPQTTSMRMTRRATRQANLDLNESATELAKAELPKKRAKKAKPAKKPKKEEVKAEETDSEKEKPEGEEAGGDESEKRTIVIEHCKQCSSFKTRANLVKDGLEKDVAGITVLLNPEKGLNRLGYKKLGGKKHFVMRNKAPRRGCFEIREEGGETFISLLDMKRPFIPMKELDMNKVISDIVEKLK</sequence>